<organism evidence="8 9">
    <name type="scientific">Eruca vesicaria subsp. sativa</name>
    <name type="common">Garden rocket</name>
    <name type="synonym">Eruca sativa</name>
    <dbReference type="NCBI Taxonomy" id="29727"/>
    <lineage>
        <taxon>Eukaryota</taxon>
        <taxon>Viridiplantae</taxon>
        <taxon>Streptophyta</taxon>
        <taxon>Embryophyta</taxon>
        <taxon>Tracheophyta</taxon>
        <taxon>Spermatophyta</taxon>
        <taxon>Magnoliopsida</taxon>
        <taxon>eudicotyledons</taxon>
        <taxon>Gunneridae</taxon>
        <taxon>Pentapetalae</taxon>
        <taxon>rosids</taxon>
        <taxon>malvids</taxon>
        <taxon>Brassicales</taxon>
        <taxon>Brassicaceae</taxon>
        <taxon>Brassiceae</taxon>
        <taxon>Eruca</taxon>
    </lineage>
</organism>
<gene>
    <name evidence="8" type="ORF">ERUC_LOCUS18199</name>
</gene>
<evidence type="ECO:0000256" key="3">
    <source>
        <dbReference type="ARBA" id="ARBA00023242"/>
    </source>
</evidence>
<evidence type="ECO:0000313" key="9">
    <source>
        <dbReference type="Proteomes" id="UP001642260"/>
    </source>
</evidence>
<dbReference type="AlphaFoldDB" id="A0ABC8K6U2"/>
<dbReference type="GO" id="GO:0005634">
    <property type="term" value="C:nucleus"/>
    <property type="evidence" value="ECO:0007669"/>
    <property type="project" value="UniProtKB-SubCell"/>
</dbReference>
<dbReference type="PANTHER" id="PTHR35740">
    <property type="entry name" value="OS12G0111700 PROTEIN"/>
    <property type="match status" value="1"/>
</dbReference>
<keyword evidence="3" id="KW-0539">Nucleus</keyword>
<evidence type="ECO:0000313" key="8">
    <source>
        <dbReference type="EMBL" id="CAH8351162.1"/>
    </source>
</evidence>
<sequence length="212" mass="23307">MEAHRSLAGILKRKPLGDCTNTVSKTTQQTSSSSSTLVKFANPNLTSSLKKLLDQTSPKETLEDVNNSKAAGLVVTASTSVRPVTHRISNDLGFQAPKPSRRRKSRSGVVAESYTVVRRKASGEKRNKDASSSSVLARLRLDNAGKKRHQADKNKPKPSKVAPKKRQRTVKHEEDNVSNGVSQDYIEKQRAYFAEVDAFELAEEEVSSSDLD</sequence>
<evidence type="ECO:0000256" key="2">
    <source>
        <dbReference type="ARBA" id="ARBA00022776"/>
    </source>
</evidence>
<feature type="compositionally biased region" description="Polar residues" evidence="6">
    <location>
        <begin position="55"/>
        <end position="69"/>
    </location>
</feature>
<feature type="compositionally biased region" description="Basic and acidic residues" evidence="6">
    <location>
        <begin position="139"/>
        <end position="155"/>
    </location>
</feature>
<feature type="region of interest" description="Disordered" evidence="6">
    <location>
        <begin position="1"/>
        <end position="40"/>
    </location>
</feature>
<proteinExistence type="inferred from homology"/>
<comment type="caution">
    <text evidence="8">The sequence shown here is derived from an EMBL/GenBank/DDBJ whole genome shotgun (WGS) entry which is preliminary data.</text>
</comment>
<feature type="compositionally biased region" description="Low complexity" evidence="6">
    <location>
        <begin position="20"/>
        <end position="36"/>
    </location>
</feature>
<accession>A0ABC8K6U2</accession>
<evidence type="ECO:0000256" key="6">
    <source>
        <dbReference type="SAM" id="MobiDB-lite"/>
    </source>
</evidence>
<feature type="region of interest" description="Disordered" evidence="6">
    <location>
        <begin position="55"/>
        <end position="183"/>
    </location>
</feature>
<evidence type="ECO:0000256" key="5">
    <source>
        <dbReference type="ARBA" id="ARBA00093465"/>
    </source>
</evidence>
<evidence type="ECO:0000256" key="4">
    <source>
        <dbReference type="ARBA" id="ARBA00023306"/>
    </source>
</evidence>
<feature type="domain" description="Sororin C-terminal region" evidence="7">
    <location>
        <begin position="183"/>
        <end position="204"/>
    </location>
</feature>
<dbReference type="EMBL" id="CAKOAT010168933">
    <property type="protein sequence ID" value="CAH8351162.1"/>
    <property type="molecule type" value="Genomic_DNA"/>
</dbReference>
<dbReference type="Pfam" id="PF25220">
    <property type="entry name" value="Sororin_C"/>
    <property type="match status" value="1"/>
</dbReference>
<evidence type="ECO:0000256" key="1">
    <source>
        <dbReference type="ARBA" id="ARBA00022618"/>
    </source>
</evidence>
<keyword evidence="4" id="KW-0131">Cell cycle</keyword>
<keyword evidence="9" id="KW-1185">Reference proteome</keyword>
<evidence type="ECO:0000259" key="7">
    <source>
        <dbReference type="Pfam" id="PF25220"/>
    </source>
</evidence>
<dbReference type="InterPro" id="IPR057337">
    <property type="entry name" value="Sororin_C"/>
</dbReference>
<feature type="compositionally biased region" description="Basic residues" evidence="6">
    <location>
        <begin position="156"/>
        <end position="169"/>
    </location>
</feature>
<dbReference type="Proteomes" id="UP001642260">
    <property type="component" value="Unassembled WGS sequence"/>
</dbReference>
<keyword evidence="1" id="KW-0132">Cell division</keyword>
<dbReference type="PANTHER" id="PTHR35740:SF1">
    <property type="entry name" value="OS12G0111700 PROTEIN"/>
    <property type="match status" value="1"/>
</dbReference>
<comment type="similarity">
    <text evidence="5">Belongs to the sororin family.</text>
</comment>
<name>A0ABC8K6U2_ERUVS</name>
<protein>
    <recommendedName>
        <fullName evidence="7">Sororin C-terminal region domain-containing protein</fullName>
    </recommendedName>
</protein>
<reference evidence="8 9" key="1">
    <citation type="submission" date="2022-03" db="EMBL/GenBank/DDBJ databases">
        <authorList>
            <person name="Macdonald S."/>
            <person name="Ahmed S."/>
            <person name="Newling K."/>
        </authorList>
    </citation>
    <scope>NUCLEOTIDE SEQUENCE [LARGE SCALE GENOMIC DNA]</scope>
</reference>
<dbReference type="GO" id="GO:0051301">
    <property type="term" value="P:cell division"/>
    <property type="evidence" value="ECO:0007669"/>
    <property type="project" value="UniProtKB-KW"/>
</dbReference>
<keyword evidence="2" id="KW-0498">Mitosis</keyword>